<dbReference type="EMBL" id="BK032570">
    <property type="protein sequence ID" value="DAF48619.1"/>
    <property type="molecule type" value="Genomic_DNA"/>
</dbReference>
<proteinExistence type="predicted"/>
<organism evidence="1">
    <name type="scientific">Siphoviridae sp. ctqBc4</name>
    <dbReference type="NCBI Taxonomy" id="2827945"/>
    <lineage>
        <taxon>Viruses</taxon>
        <taxon>Duplodnaviria</taxon>
        <taxon>Heunggongvirae</taxon>
        <taxon>Uroviricota</taxon>
        <taxon>Caudoviricetes</taxon>
    </lineage>
</organism>
<protein>
    <submittedName>
        <fullName evidence="1">Uncharacterized protein</fullName>
    </submittedName>
</protein>
<accession>A0A8S5SCR0</accession>
<name>A0A8S5SCR0_9CAUD</name>
<evidence type="ECO:0000313" key="1">
    <source>
        <dbReference type="EMBL" id="DAF48619.1"/>
    </source>
</evidence>
<reference evidence="1" key="1">
    <citation type="journal article" date="2021" name="Proc. Natl. Acad. Sci. U.S.A.">
        <title>A Catalog of Tens of Thousands of Viruses from Human Metagenomes Reveals Hidden Associations with Chronic Diseases.</title>
        <authorList>
            <person name="Tisza M.J."/>
            <person name="Buck C.B."/>
        </authorList>
    </citation>
    <scope>NUCLEOTIDE SEQUENCE</scope>
    <source>
        <strain evidence="1">CtqBc4</strain>
    </source>
</reference>
<sequence>MVYKVWHRHLCQGMKTADLVAETKDRDEAEREAYDATDDSGEGVVTLDGEIVWRCWE</sequence>